<feature type="region of interest" description="Disordered" evidence="1">
    <location>
        <begin position="1"/>
        <end position="57"/>
    </location>
</feature>
<dbReference type="AlphaFoldDB" id="A0A4C1WWU7"/>
<evidence type="ECO:0000256" key="1">
    <source>
        <dbReference type="SAM" id="MobiDB-lite"/>
    </source>
</evidence>
<feature type="compositionally biased region" description="Low complexity" evidence="1">
    <location>
        <begin position="1"/>
        <end position="11"/>
    </location>
</feature>
<dbReference type="Proteomes" id="UP000299102">
    <property type="component" value="Unassembled WGS sequence"/>
</dbReference>
<dbReference type="EMBL" id="BGZK01000679">
    <property type="protein sequence ID" value="GBP55821.1"/>
    <property type="molecule type" value="Genomic_DNA"/>
</dbReference>
<evidence type="ECO:0000313" key="2">
    <source>
        <dbReference type="EMBL" id="GBP55821.1"/>
    </source>
</evidence>
<sequence length="244" mass="27213">MTKQRPPLRGQRPGRPRCSQARRRIVPTPEDASADADVRRQLDSPRGRPYAASETRNKKRLRATIRQLLLLKIESGLVRCGAGPLSIVVIDAPTTRETDIKRLDMLSSARSVRYNLVDIVSNTLPTCSKATHLTTVPPALLGYYSLINAKFQTQESQWPMSPLSPLWIRSPSIRYSIPFQEAVIKRMIPLGLRVSIGGGEHMLSDNSLVLFASRLCYKKKETGCSALEHSTYNPKDGDSIPDMC</sequence>
<name>A0A4C1WWU7_EUMVA</name>
<feature type="compositionally biased region" description="Basic and acidic residues" evidence="1">
    <location>
        <begin position="36"/>
        <end position="46"/>
    </location>
</feature>
<keyword evidence="3" id="KW-1185">Reference proteome</keyword>
<reference evidence="2 3" key="1">
    <citation type="journal article" date="2019" name="Commun. Biol.">
        <title>The bagworm genome reveals a unique fibroin gene that provides high tensile strength.</title>
        <authorList>
            <person name="Kono N."/>
            <person name="Nakamura H."/>
            <person name="Ohtoshi R."/>
            <person name="Tomita M."/>
            <person name="Numata K."/>
            <person name="Arakawa K."/>
        </authorList>
    </citation>
    <scope>NUCLEOTIDE SEQUENCE [LARGE SCALE GENOMIC DNA]</scope>
</reference>
<proteinExistence type="predicted"/>
<gene>
    <name evidence="2" type="ORF">EVAR_38418_1</name>
</gene>
<feature type="compositionally biased region" description="Basic residues" evidence="1">
    <location>
        <begin position="12"/>
        <end position="25"/>
    </location>
</feature>
<comment type="caution">
    <text evidence="2">The sequence shown here is derived from an EMBL/GenBank/DDBJ whole genome shotgun (WGS) entry which is preliminary data.</text>
</comment>
<evidence type="ECO:0000313" key="3">
    <source>
        <dbReference type="Proteomes" id="UP000299102"/>
    </source>
</evidence>
<accession>A0A4C1WWU7</accession>
<organism evidence="2 3">
    <name type="scientific">Eumeta variegata</name>
    <name type="common">Bagworm moth</name>
    <name type="synonym">Eumeta japonica</name>
    <dbReference type="NCBI Taxonomy" id="151549"/>
    <lineage>
        <taxon>Eukaryota</taxon>
        <taxon>Metazoa</taxon>
        <taxon>Ecdysozoa</taxon>
        <taxon>Arthropoda</taxon>
        <taxon>Hexapoda</taxon>
        <taxon>Insecta</taxon>
        <taxon>Pterygota</taxon>
        <taxon>Neoptera</taxon>
        <taxon>Endopterygota</taxon>
        <taxon>Lepidoptera</taxon>
        <taxon>Glossata</taxon>
        <taxon>Ditrysia</taxon>
        <taxon>Tineoidea</taxon>
        <taxon>Psychidae</taxon>
        <taxon>Oiketicinae</taxon>
        <taxon>Eumeta</taxon>
    </lineage>
</organism>
<protein>
    <submittedName>
        <fullName evidence="2">Uncharacterized protein</fullName>
    </submittedName>
</protein>